<keyword evidence="2" id="KW-0472">Membrane</keyword>
<keyword evidence="4" id="KW-1185">Reference proteome</keyword>
<feature type="transmembrane region" description="Helical" evidence="2">
    <location>
        <begin position="12"/>
        <end position="34"/>
    </location>
</feature>
<protein>
    <submittedName>
        <fullName evidence="3">Prepilin-type N-terminal cleavage/methylation domain-containing protein</fullName>
    </submittedName>
</protein>
<organism evidence="3 4">
    <name type="scientific">Tatumella punctata</name>
    <dbReference type="NCBI Taxonomy" id="399969"/>
    <lineage>
        <taxon>Bacteria</taxon>
        <taxon>Pseudomonadati</taxon>
        <taxon>Pseudomonadota</taxon>
        <taxon>Gammaproteobacteria</taxon>
        <taxon>Enterobacterales</taxon>
        <taxon>Erwiniaceae</taxon>
        <taxon>Tatumella</taxon>
    </lineage>
</organism>
<dbReference type="RefSeq" id="WP_385959503.1">
    <property type="nucleotide sequence ID" value="NZ_BAAAFW010000014.1"/>
</dbReference>
<comment type="subcellular location">
    <subcellularLocation>
        <location evidence="1">Membrane</location>
        <topology evidence="1">Single-pass membrane protein</topology>
    </subcellularLocation>
</comment>
<comment type="caution">
    <text evidence="3">The sequence shown here is derived from an EMBL/GenBank/DDBJ whole genome shotgun (WGS) entry which is preliminary data.</text>
</comment>
<dbReference type="Pfam" id="PF07963">
    <property type="entry name" value="N_methyl"/>
    <property type="match status" value="1"/>
</dbReference>
<proteinExistence type="predicted"/>
<evidence type="ECO:0000313" key="3">
    <source>
        <dbReference type="EMBL" id="MFC6362796.1"/>
    </source>
</evidence>
<gene>
    <name evidence="3" type="ORF">ACFP73_11935</name>
</gene>
<sequence length="91" mass="10014">MRSAVRFQSQGFSLTESLIALLILSLGVVMLSGYHQQLVTAYRLQWAQRDAAWAATRLLAGKPVAGWENELKQEVTAEGCRLVTAQVRGPV</sequence>
<dbReference type="NCBIfam" id="TIGR02532">
    <property type="entry name" value="IV_pilin_GFxxxE"/>
    <property type="match status" value="1"/>
</dbReference>
<dbReference type="Proteomes" id="UP001596215">
    <property type="component" value="Unassembled WGS sequence"/>
</dbReference>
<accession>A0ABW1VP98</accession>
<name>A0ABW1VP98_9GAMM</name>
<dbReference type="EMBL" id="JBHSUC010000015">
    <property type="protein sequence ID" value="MFC6362796.1"/>
    <property type="molecule type" value="Genomic_DNA"/>
</dbReference>
<keyword evidence="2" id="KW-0812">Transmembrane</keyword>
<dbReference type="InterPro" id="IPR012902">
    <property type="entry name" value="N_methyl_site"/>
</dbReference>
<evidence type="ECO:0000256" key="2">
    <source>
        <dbReference type="SAM" id="Phobius"/>
    </source>
</evidence>
<keyword evidence="2" id="KW-1133">Transmembrane helix</keyword>
<evidence type="ECO:0000313" key="4">
    <source>
        <dbReference type="Proteomes" id="UP001596215"/>
    </source>
</evidence>
<reference evidence="4" key="1">
    <citation type="journal article" date="2019" name="Int. J. Syst. Evol. Microbiol.">
        <title>The Global Catalogue of Microorganisms (GCM) 10K type strain sequencing project: providing services to taxonomists for standard genome sequencing and annotation.</title>
        <authorList>
            <consortium name="The Broad Institute Genomics Platform"/>
            <consortium name="The Broad Institute Genome Sequencing Center for Infectious Disease"/>
            <person name="Wu L."/>
            <person name="Ma J."/>
        </authorList>
    </citation>
    <scope>NUCLEOTIDE SEQUENCE [LARGE SCALE GENOMIC DNA]</scope>
    <source>
        <strain evidence="4">CGMCC 4.1530</strain>
    </source>
</reference>
<evidence type="ECO:0000256" key="1">
    <source>
        <dbReference type="ARBA" id="ARBA00004167"/>
    </source>
</evidence>